<protein>
    <recommendedName>
        <fullName evidence="3">Heterokaryon incompatibility domain-containing protein</fullName>
    </recommendedName>
</protein>
<dbReference type="Proteomes" id="UP000800200">
    <property type="component" value="Unassembled WGS sequence"/>
</dbReference>
<proteinExistence type="predicted"/>
<keyword evidence="2" id="KW-1185">Reference proteome</keyword>
<dbReference type="AlphaFoldDB" id="A0A6A6DYV6"/>
<gene>
    <name evidence="1" type="ORF">K469DRAFT_784132</name>
</gene>
<evidence type="ECO:0008006" key="3">
    <source>
        <dbReference type="Google" id="ProtNLM"/>
    </source>
</evidence>
<organism evidence="1 2">
    <name type="scientific">Zopfia rhizophila CBS 207.26</name>
    <dbReference type="NCBI Taxonomy" id="1314779"/>
    <lineage>
        <taxon>Eukaryota</taxon>
        <taxon>Fungi</taxon>
        <taxon>Dikarya</taxon>
        <taxon>Ascomycota</taxon>
        <taxon>Pezizomycotina</taxon>
        <taxon>Dothideomycetes</taxon>
        <taxon>Dothideomycetes incertae sedis</taxon>
        <taxon>Zopfiaceae</taxon>
        <taxon>Zopfia</taxon>
    </lineage>
</organism>
<sequence length="179" mass="20179">MCGPTEIDGYAFCLGVDSFNGFNKACEELQSLVCLVTYLIRGAIFRPDFFISRLGRSSLDICLLGELIDMYHAHEATECHDKVYVLLGMSSDDLSKVDLLPNYRVPWEELLQRLAKYLLSKKISVETWGGDREIAVIKSKGCIFSKVFLVQSDTVQNDREGVDVVFKNREGVLVGLFRP</sequence>
<dbReference type="EMBL" id="ML994639">
    <property type="protein sequence ID" value="KAF2184223.1"/>
    <property type="molecule type" value="Genomic_DNA"/>
</dbReference>
<dbReference type="OrthoDB" id="194358at2759"/>
<evidence type="ECO:0000313" key="2">
    <source>
        <dbReference type="Proteomes" id="UP000800200"/>
    </source>
</evidence>
<accession>A0A6A6DYV6</accession>
<evidence type="ECO:0000313" key="1">
    <source>
        <dbReference type="EMBL" id="KAF2184223.1"/>
    </source>
</evidence>
<reference evidence="1" key="1">
    <citation type="journal article" date="2020" name="Stud. Mycol.">
        <title>101 Dothideomycetes genomes: a test case for predicting lifestyles and emergence of pathogens.</title>
        <authorList>
            <person name="Haridas S."/>
            <person name="Albert R."/>
            <person name="Binder M."/>
            <person name="Bloem J."/>
            <person name="Labutti K."/>
            <person name="Salamov A."/>
            <person name="Andreopoulos B."/>
            <person name="Baker S."/>
            <person name="Barry K."/>
            <person name="Bills G."/>
            <person name="Bluhm B."/>
            <person name="Cannon C."/>
            <person name="Castanera R."/>
            <person name="Culley D."/>
            <person name="Daum C."/>
            <person name="Ezra D."/>
            <person name="Gonzalez J."/>
            <person name="Henrissat B."/>
            <person name="Kuo A."/>
            <person name="Liang C."/>
            <person name="Lipzen A."/>
            <person name="Lutzoni F."/>
            <person name="Magnuson J."/>
            <person name="Mondo S."/>
            <person name="Nolan M."/>
            <person name="Ohm R."/>
            <person name="Pangilinan J."/>
            <person name="Park H.-J."/>
            <person name="Ramirez L."/>
            <person name="Alfaro M."/>
            <person name="Sun H."/>
            <person name="Tritt A."/>
            <person name="Yoshinaga Y."/>
            <person name="Zwiers L.-H."/>
            <person name="Turgeon B."/>
            <person name="Goodwin S."/>
            <person name="Spatafora J."/>
            <person name="Crous P."/>
            <person name="Grigoriev I."/>
        </authorList>
    </citation>
    <scope>NUCLEOTIDE SEQUENCE</scope>
    <source>
        <strain evidence="1">CBS 207.26</strain>
    </source>
</reference>
<name>A0A6A6DYV6_9PEZI</name>